<dbReference type="EMBL" id="JH650968">
    <property type="protein sequence ID" value="EXA51354.1"/>
    <property type="molecule type" value="Genomic_DNA"/>
</dbReference>
<dbReference type="Proteomes" id="UP000030751">
    <property type="component" value="Unassembled WGS sequence"/>
</dbReference>
<proteinExistence type="predicted"/>
<evidence type="ECO:0000313" key="1">
    <source>
        <dbReference type="EMBL" id="EXA51354.1"/>
    </source>
</evidence>
<reference evidence="1" key="2">
    <citation type="submission" date="2012-05" db="EMBL/GenBank/DDBJ databases">
        <title>Annotation of the Genome Sequence of Fusarium oxysporum HDV247.</title>
        <authorList>
            <consortium name="The Broad Institute Genomics Platform"/>
            <person name="Ma L.-J."/>
            <person name="Corby-Kistler H."/>
            <person name="Broz K."/>
            <person name="Gale L.R."/>
            <person name="Jonkers W."/>
            <person name="O'Donnell K."/>
            <person name="Ploetz R."/>
            <person name="Steinberg C."/>
            <person name="Schwartz D.C."/>
            <person name="VanEtten H."/>
            <person name="Zhou S."/>
            <person name="Young S.K."/>
            <person name="Zeng Q."/>
            <person name="Gargeya S."/>
            <person name="Fitzgerald M."/>
            <person name="Abouelleil A."/>
            <person name="Alvarado L."/>
            <person name="Chapman S.B."/>
            <person name="Gainer-Dewar J."/>
            <person name="Goldberg J."/>
            <person name="Griggs A."/>
            <person name="Gujja S."/>
            <person name="Hansen M."/>
            <person name="Howarth C."/>
            <person name="Imamovic A."/>
            <person name="Ireland A."/>
            <person name="Larimer J."/>
            <person name="McCowan C."/>
            <person name="Murphy C."/>
            <person name="Pearson M."/>
            <person name="Poon T.W."/>
            <person name="Priest M."/>
            <person name="Roberts A."/>
            <person name="Saif S."/>
            <person name="Shea T."/>
            <person name="Sykes S."/>
            <person name="Wortman J."/>
            <person name="Nusbaum C."/>
            <person name="Birren B."/>
        </authorList>
    </citation>
    <scope>NUCLEOTIDE SEQUENCE</scope>
    <source>
        <strain evidence="1">HDV247</strain>
    </source>
</reference>
<accession>W9Q1K2</accession>
<sequence length="181" mass="20800">MQQISQGILQNAHTIAKKHNLLYIKDMDDQIYFKMRSGTPTLLVVAPWSSEKTPIWEKAVEGDIHVEIITPELRQTIYFGASNDASLHGNWDWVRAKVHDCLQSFQATRDRLTLIALFQYGVIPDPKDNPLTIYISVDFDSDKTCWHEVVADIKNMLQGVEGWGYVQVHMGHNEGWQDLFD</sequence>
<organism evidence="1">
    <name type="scientific">Fusarium oxysporum f. sp. pisi HDV247</name>
    <dbReference type="NCBI Taxonomy" id="1080344"/>
    <lineage>
        <taxon>Eukaryota</taxon>
        <taxon>Fungi</taxon>
        <taxon>Dikarya</taxon>
        <taxon>Ascomycota</taxon>
        <taxon>Pezizomycotina</taxon>
        <taxon>Sordariomycetes</taxon>
        <taxon>Hypocreomycetidae</taxon>
        <taxon>Hypocreales</taxon>
        <taxon>Nectriaceae</taxon>
        <taxon>Fusarium</taxon>
        <taxon>Fusarium oxysporum species complex</taxon>
    </lineage>
</organism>
<dbReference type="AlphaFoldDB" id="W9Q1K2"/>
<gene>
    <name evidence="1" type="ORF">FOVG_00004</name>
</gene>
<dbReference type="HOGENOM" id="CLU_133371_0_0_1"/>
<dbReference type="OrthoDB" id="5424209at2759"/>
<name>W9Q1K2_FUSOX</name>
<reference evidence="1" key="1">
    <citation type="submission" date="2011-10" db="EMBL/GenBank/DDBJ databases">
        <title>The Genome Sequence of Fusarium oxysporum HDV247.</title>
        <authorList>
            <consortium name="The Broad Institute Genome Sequencing Platform"/>
            <person name="Ma L.-J."/>
            <person name="Gale L.R."/>
            <person name="Schwartz D.C."/>
            <person name="Zhou S."/>
            <person name="Corby-Kistler H."/>
            <person name="Young S.K."/>
            <person name="Zeng Q."/>
            <person name="Gargeya S."/>
            <person name="Fitzgerald M."/>
            <person name="Haas B."/>
            <person name="Abouelleil A."/>
            <person name="Alvarado L."/>
            <person name="Arachchi H.M."/>
            <person name="Berlin A."/>
            <person name="Brown A."/>
            <person name="Chapman S.B."/>
            <person name="Chen Z."/>
            <person name="Dunbar C."/>
            <person name="Freedman E."/>
            <person name="Gearin G."/>
            <person name="Goldberg J."/>
            <person name="Griggs A."/>
            <person name="Gujja S."/>
            <person name="Heiman D."/>
            <person name="Howarth C."/>
            <person name="Larson L."/>
            <person name="Lui A."/>
            <person name="MacDonald P.J.P."/>
            <person name="Montmayeur A."/>
            <person name="Murphy C."/>
            <person name="Neiman D."/>
            <person name="Pearson M."/>
            <person name="Priest M."/>
            <person name="Roberts A."/>
            <person name="Saif S."/>
            <person name="Shea T."/>
            <person name="Shenoy N."/>
            <person name="Sisk P."/>
            <person name="Stolte C."/>
            <person name="Sykes S."/>
            <person name="Wortman J."/>
            <person name="Nusbaum C."/>
            <person name="Birren B."/>
        </authorList>
    </citation>
    <scope>NUCLEOTIDE SEQUENCE [LARGE SCALE GENOMIC DNA]</scope>
    <source>
        <strain evidence="1">HDV247</strain>
    </source>
</reference>
<protein>
    <submittedName>
        <fullName evidence="1">Uncharacterized protein</fullName>
    </submittedName>
</protein>